<dbReference type="InterPro" id="IPR056158">
    <property type="entry name" value="Beta-prop_IFT121_2nd"/>
</dbReference>
<evidence type="ECO:0000313" key="2">
    <source>
        <dbReference type="EMBL" id="KAK5968831.1"/>
    </source>
</evidence>
<name>A0AAN8EXJ0_TRICO</name>
<comment type="caution">
    <text evidence="2">The sequence shown here is derived from an EMBL/GenBank/DDBJ whole genome shotgun (WGS) entry which is preliminary data.</text>
</comment>
<feature type="domain" description="IFT121 second beta-propeller" evidence="1">
    <location>
        <begin position="37"/>
        <end position="139"/>
    </location>
</feature>
<evidence type="ECO:0000259" key="1">
    <source>
        <dbReference type="Pfam" id="PF23390"/>
    </source>
</evidence>
<dbReference type="AlphaFoldDB" id="A0AAN8EXJ0"/>
<protein>
    <recommendedName>
        <fullName evidence="1">IFT121 second beta-propeller domain-containing protein</fullName>
    </recommendedName>
</protein>
<keyword evidence="3" id="KW-1185">Reference proteome</keyword>
<evidence type="ECO:0000313" key="3">
    <source>
        <dbReference type="Proteomes" id="UP001331761"/>
    </source>
</evidence>
<proteinExistence type="predicted"/>
<dbReference type="Pfam" id="PF23390">
    <property type="entry name" value="Beta-prop_WDR35_2nd"/>
    <property type="match status" value="1"/>
</dbReference>
<dbReference type="Proteomes" id="UP001331761">
    <property type="component" value="Unassembled WGS sequence"/>
</dbReference>
<dbReference type="EMBL" id="WIXE01020946">
    <property type="protein sequence ID" value="KAK5968831.1"/>
    <property type="molecule type" value="Genomic_DNA"/>
</dbReference>
<accession>A0AAN8EXJ0</accession>
<sequence length="146" mass="16528">MHCSSLTGCSWDPTGVKLALSSENLLWFANVRPRYKWGYCGHTVVYSYEKAERGDYRVVFYESKLDESYSKPVRQLEQLATGSDYCVIANRPEDSLGKYVDIEPQTISLNSWAAVVAGGDSYFIWHFLVPHKSTSTRPVAMSAEEK</sequence>
<organism evidence="2 3">
    <name type="scientific">Trichostrongylus colubriformis</name>
    <name type="common">Black scour worm</name>
    <dbReference type="NCBI Taxonomy" id="6319"/>
    <lineage>
        <taxon>Eukaryota</taxon>
        <taxon>Metazoa</taxon>
        <taxon>Ecdysozoa</taxon>
        <taxon>Nematoda</taxon>
        <taxon>Chromadorea</taxon>
        <taxon>Rhabditida</taxon>
        <taxon>Rhabditina</taxon>
        <taxon>Rhabditomorpha</taxon>
        <taxon>Strongyloidea</taxon>
        <taxon>Trichostrongylidae</taxon>
        <taxon>Trichostrongylus</taxon>
    </lineage>
</organism>
<gene>
    <name evidence="2" type="ORF">GCK32_019200</name>
</gene>
<reference evidence="2 3" key="1">
    <citation type="submission" date="2019-10" db="EMBL/GenBank/DDBJ databases">
        <title>Assembly and Annotation for the nematode Trichostrongylus colubriformis.</title>
        <authorList>
            <person name="Martin J."/>
        </authorList>
    </citation>
    <scope>NUCLEOTIDE SEQUENCE [LARGE SCALE GENOMIC DNA]</scope>
    <source>
        <strain evidence="2">G859</strain>
        <tissue evidence="2">Whole worm</tissue>
    </source>
</reference>